<dbReference type="InterPro" id="IPR032174">
    <property type="entry name" value="Aquarius_N"/>
</dbReference>
<organism evidence="3 4">
    <name type="scientific">Acer saccharum</name>
    <name type="common">Sugar maple</name>
    <dbReference type="NCBI Taxonomy" id="4024"/>
    <lineage>
        <taxon>Eukaryota</taxon>
        <taxon>Viridiplantae</taxon>
        <taxon>Streptophyta</taxon>
        <taxon>Embryophyta</taxon>
        <taxon>Tracheophyta</taxon>
        <taxon>Spermatophyta</taxon>
        <taxon>Magnoliopsida</taxon>
        <taxon>eudicotyledons</taxon>
        <taxon>Gunneridae</taxon>
        <taxon>Pentapetalae</taxon>
        <taxon>rosids</taxon>
        <taxon>malvids</taxon>
        <taxon>Sapindales</taxon>
        <taxon>Sapindaceae</taxon>
        <taxon>Hippocastanoideae</taxon>
        <taxon>Acereae</taxon>
        <taxon>Acer</taxon>
    </lineage>
</organism>
<keyword evidence="4" id="KW-1185">Reference proteome</keyword>
<dbReference type="AlphaFoldDB" id="A0AA39UW80"/>
<evidence type="ECO:0000259" key="2">
    <source>
        <dbReference type="Pfam" id="PF16399"/>
    </source>
</evidence>
<name>A0AA39UW80_ACESA</name>
<proteinExistence type="predicted"/>
<protein>
    <recommendedName>
        <fullName evidence="2">RNA helicase aquarius N-terminal domain-containing protein</fullName>
    </recommendedName>
</protein>
<accession>A0AA39UW80</accession>
<evidence type="ECO:0000313" key="4">
    <source>
        <dbReference type="Proteomes" id="UP001168877"/>
    </source>
</evidence>
<gene>
    <name evidence="3" type="ORF">LWI29_026627</name>
</gene>
<dbReference type="EMBL" id="JAUESC010000387">
    <property type="protein sequence ID" value="KAK0574644.1"/>
    <property type="molecule type" value="Genomic_DNA"/>
</dbReference>
<feature type="domain" description="RNA helicase aquarius N-terminal" evidence="2">
    <location>
        <begin position="242"/>
        <end position="350"/>
    </location>
</feature>
<reference evidence="3" key="1">
    <citation type="journal article" date="2022" name="Plant J.">
        <title>Strategies of tolerance reflected in two North American maple genomes.</title>
        <authorList>
            <person name="McEvoy S.L."/>
            <person name="Sezen U.U."/>
            <person name="Trouern-Trend A."/>
            <person name="McMahon S.M."/>
            <person name="Schaberg P.G."/>
            <person name="Yang J."/>
            <person name="Wegrzyn J.L."/>
            <person name="Swenson N.G."/>
        </authorList>
    </citation>
    <scope>NUCLEOTIDE SEQUENCE</scope>
    <source>
        <strain evidence="3">NS2018</strain>
    </source>
</reference>
<feature type="compositionally biased region" description="Low complexity" evidence="1">
    <location>
        <begin position="45"/>
        <end position="62"/>
    </location>
</feature>
<feature type="compositionally biased region" description="Acidic residues" evidence="1">
    <location>
        <begin position="153"/>
        <end position="169"/>
    </location>
</feature>
<feature type="region of interest" description="Disordered" evidence="1">
    <location>
        <begin position="1"/>
        <end position="75"/>
    </location>
</feature>
<sequence>MPVHTLPIHDDGTFNFLPPTSSVPHESAPHEDTISSATSLDNEMSLDAPPVSDSSPVSTSAQPIPPIRSVRSRQPPSYLKNYHCPTLPHVANLVQSDSKEPQVDSRCLEPARNKKARVFLPVVQATGFATRTIWVVSTRKRQRRNAAARAAEEGAEAAEEGAEAAEEDPGAVPAGDHRPDWVEEILKAQTALETRQAALEQRQTSMEQGMADLTKAIRDSLWSATERHGGAGPSSEIQRDRLTKTASENWFKVEKPFDAELVKEIYKTELTVKEGRKTVPLHRVMILEVSQYLENYLWPNFDSETASFEHVMSMILMVNEKFRENVAAWICFYDRKEAFRGFLERVIRLKEVCEHPSFVIFGSKISGVNRK</sequence>
<comment type="caution">
    <text evidence="3">The sequence shown here is derived from an EMBL/GenBank/DDBJ whole genome shotgun (WGS) entry which is preliminary data.</text>
</comment>
<evidence type="ECO:0000313" key="3">
    <source>
        <dbReference type="EMBL" id="KAK0574644.1"/>
    </source>
</evidence>
<dbReference type="Proteomes" id="UP001168877">
    <property type="component" value="Unassembled WGS sequence"/>
</dbReference>
<reference evidence="3" key="2">
    <citation type="submission" date="2023-06" db="EMBL/GenBank/DDBJ databases">
        <authorList>
            <person name="Swenson N.G."/>
            <person name="Wegrzyn J.L."/>
            <person name="Mcevoy S.L."/>
        </authorList>
    </citation>
    <scope>NUCLEOTIDE SEQUENCE</scope>
    <source>
        <strain evidence="3">NS2018</strain>
        <tissue evidence="3">Leaf</tissue>
    </source>
</reference>
<dbReference type="Pfam" id="PF16399">
    <property type="entry name" value="Aquarius_N_1st"/>
    <property type="match status" value="1"/>
</dbReference>
<evidence type="ECO:0000256" key="1">
    <source>
        <dbReference type="SAM" id="MobiDB-lite"/>
    </source>
</evidence>
<feature type="region of interest" description="Disordered" evidence="1">
    <location>
        <begin position="146"/>
        <end position="177"/>
    </location>
</feature>